<reference evidence="3 4" key="1">
    <citation type="submission" date="2021-03" db="EMBL/GenBank/DDBJ databases">
        <title>Haloterrigena longa sp. nov. and Haloterrigena limicola sp. nov., extremely halophilic archaea isolated from a salt lake.</title>
        <authorList>
            <person name="Henglin C."/>
        </authorList>
    </citation>
    <scope>NUCLEOTIDE SEQUENCE [LARGE SCALE GENOMIC DNA]</scope>
    <source>
        <strain evidence="3 4">KZCA68</strain>
    </source>
</reference>
<dbReference type="EMBL" id="CP071462">
    <property type="protein sequence ID" value="QSW98105.1"/>
    <property type="molecule type" value="Genomic_DNA"/>
</dbReference>
<dbReference type="Gene3D" id="2.40.50.180">
    <property type="entry name" value="CheA-289, Domain 4"/>
    <property type="match status" value="1"/>
</dbReference>
<feature type="region of interest" description="Disordered" evidence="1">
    <location>
        <begin position="216"/>
        <end position="257"/>
    </location>
</feature>
<accession>A0A8A2VD00</accession>
<dbReference type="GO" id="GO:0007165">
    <property type="term" value="P:signal transduction"/>
    <property type="evidence" value="ECO:0007669"/>
    <property type="project" value="InterPro"/>
</dbReference>
<dbReference type="PANTHER" id="PTHR22617:SF23">
    <property type="entry name" value="CHEMOTAXIS PROTEIN CHEW"/>
    <property type="match status" value="1"/>
</dbReference>
<evidence type="ECO:0000313" key="4">
    <source>
        <dbReference type="Proteomes" id="UP000663203"/>
    </source>
</evidence>
<dbReference type="PROSITE" id="PS50851">
    <property type="entry name" value="CHEW"/>
    <property type="match status" value="1"/>
</dbReference>
<organism evidence="3 4">
    <name type="scientific">Haloterrigena alkaliphila</name>
    <dbReference type="NCBI Taxonomy" id="2816475"/>
    <lineage>
        <taxon>Archaea</taxon>
        <taxon>Methanobacteriati</taxon>
        <taxon>Methanobacteriota</taxon>
        <taxon>Stenosarchaea group</taxon>
        <taxon>Halobacteria</taxon>
        <taxon>Halobacteriales</taxon>
        <taxon>Natrialbaceae</taxon>
        <taxon>Haloterrigena</taxon>
    </lineage>
</organism>
<sequence length="273" mass="28494">MAPDLSEKLLGIDIDDADDGQRGNADGTDEDQEELAQFLFVALGAQRFAVPVAAVRTLAEVPDGLTRVPRAPPAIEGMMDLRGEITAVIDPLVHFPNIAPEERTGSQRLLVLDRPADQQSAALRVDEVLGVETVPERDVLDETTVADGPLSGDALEHPLIVALVEQEHERHQPVATPNRRAEVGLETDAEHDAGGTALSGPSGALGDATADVGQQFALEGEESGAADETTGGDDPSGGDPTGADGSEPTREVVVEATPVIDVDTLLLASGQRE</sequence>
<dbReference type="InterPro" id="IPR002545">
    <property type="entry name" value="CheW-lke_dom"/>
</dbReference>
<feature type="compositionally biased region" description="Low complexity" evidence="1">
    <location>
        <begin position="237"/>
        <end position="246"/>
    </location>
</feature>
<dbReference type="InterPro" id="IPR036061">
    <property type="entry name" value="CheW-like_dom_sf"/>
</dbReference>
<name>A0A8A2VD00_9EURY</name>
<gene>
    <name evidence="3" type="ORF">J0X25_11860</name>
</gene>
<dbReference type="KEGG" id="hakz:J0X25_11860"/>
<proteinExistence type="predicted"/>
<dbReference type="SUPFAM" id="SSF50341">
    <property type="entry name" value="CheW-like"/>
    <property type="match status" value="1"/>
</dbReference>
<feature type="domain" description="CheW-like" evidence="2">
    <location>
        <begin position="35"/>
        <end position="186"/>
    </location>
</feature>
<dbReference type="PANTHER" id="PTHR22617">
    <property type="entry name" value="CHEMOTAXIS SENSOR HISTIDINE KINASE-RELATED"/>
    <property type="match status" value="1"/>
</dbReference>
<keyword evidence="4" id="KW-1185">Reference proteome</keyword>
<evidence type="ECO:0000256" key="1">
    <source>
        <dbReference type="SAM" id="MobiDB-lite"/>
    </source>
</evidence>
<dbReference type="Pfam" id="PF01584">
    <property type="entry name" value="CheW"/>
    <property type="match status" value="1"/>
</dbReference>
<evidence type="ECO:0000313" key="3">
    <source>
        <dbReference type="EMBL" id="QSW98105.1"/>
    </source>
</evidence>
<dbReference type="GO" id="GO:0006935">
    <property type="term" value="P:chemotaxis"/>
    <property type="evidence" value="ECO:0007669"/>
    <property type="project" value="InterPro"/>
</dbReference>
<dbReference type="AlphaFoldDB" id="A0A8A2VD00"/>
<feature type="region of interest" description="Disordered" evidence="1">
    <location>
        <begin position="11"/>
        <end position="30"/>
    </location>
</feature>
<dbReference type="Proteomes" id="UP000663203">
    <property type="component" value="Chromosome"/>
</dbReference>
<evidence type="ECO:0000259" key="2">
    <source>
        <dbReference type="PROSITE" id="PS50851"/>
    </source>
</evidence>
<dbReference type="SMART" id="SM00260">
    <property type="entry name" value="CheW"/>
    <property type="match status" value="1"/>
</dbReference>
<dbReference type="GO" id="GO:0005829">
    <property type="term" value="C:cytosol"/>
    <property type="evidence" value="ECO:0007669"/>
    <property type="project" value="TreeGrafter"/>
</dbReference>
<dbReference type="InterPro" id="IPR039315">
    <property type="entry name" value="CheW"/>
</dbReference>
<protein>
    <submittedName>
        <fullName evidence="3">Chemotaxis protein CheW</fullName>
    </submittedName>
</protein>
<dbReference type="RefSeq" id="WP_207287722.1">
    <property type="nucleotide sequence ID" value="NZ_CP071462.1"/>
</dbReference>
<dbReference type="GeneID" id="63188011"/>